<dbReference type="CDD" id="cd18793">
    <property type="entry name" value="SF2_C_SNF"/>
    <property type="match status" value="1"/>
</dbReference>
<keyword evidence="2" id="KW-0378">Hydrolase</keyword>
<dbReference type="PROSITE" id="PS51192">
    <property type="entry name" value="HELICASE_ATP_BIND_1"/>
    <property type="match status" value="1"/>
</dbReference>
<dbReference type="InterPro" id="IPR050628">
    <property type="entry name" value="SNF2_RAD54_helicase_TF"/>
</dbReference>
<dbReference type="Pfam" id="PF00176">
    <property type="entry name" value="SNF2-rel_dom"/>
    <property type="match status" value="1"/>
</dbReference>
<keyword evidence="1" id="KW-0547">Nucleotide-binding</keyword>
<dbReference type="InterPro" id="IPR001650">
    <property type="entry name" value="Helicase_C-like"/>
</dbReference>
<dbReference type="GO" id="GO:0006281">
    <property type="term" value="P:DNA repair"/>
    <property type="evidence" value="ECO:0007669"/>
    <property type="project" value="TreeGrafter"/>
</dbReference>
<evidence type="ECO:0000256" key="4">
    <source>
        <dbReference type="SAM" id="MobiDB-lite"/>
    </source>
</evidence>
<dbReference type="OrthoDB" id="448448at2759"/>
<dbReference type="PANTHER" id="PTHR45626">
    <property type="entry name" value="TRANSCRIPTION TERMINATION FACTOR 2-RELATED"/>
    <property type="match status" value="1"/>
</dbReference>
<dbReference type="EMBL" id="MVBO01000221">
    <property type="protein sequence ID" value="OZJ01886.1"/>
    <property type="molecule type" value="Genomic_DNA"/>
</dbReference>
<evidence type="ECO:0000256" key="1">
    <source>
        <dbReference type="ARBA" id="ARBA00022741"/>
    </source>
</evidence>
<organism evidence="7 8">
    <name type="scientific">Bifiguratus adelaidae</name>
    <dbReference type="NCBI Taxonomy" id="1938954"/>
    <lineage>
        <taxon>Eukaryota</taxon>
        <taxon>Fungi</taxon>
        <taxon>Fungi incertae sedis</taxon>
        <taxon>Mucoromycota</taxon>
        <taxon>Mucoromycotina</taxon>
        <taxon>Endogonomycetes</taxon>
        <taxon>Endogonales</taxon>
        <taxon>Endogonales incertae sedis</taxon>
        <taxon>Bifiguratus</taxon>
    </lineage>
</organism>
<feature type="domain" description="Helicase ATP-binding" evidence="5">
    <location>
        <begin position="150"/>
        <end position="326"/>
    </location>
</feature>
<reference evidence="7 8" key="1">
    <citation type="journal article" date="2017" name="Mycologia">
        <title>Bifiguratus adelaidae, gen. et sp. nov., a new member of Mucoromycotina in endophytic and soil-dwelling habitats.</title>
        <authorList>
            <person name="Torres-Cruz T.J."/>
            <person name="Billingsley Tobias T.L."/>
            <person name="Almatruk M."/>
            <person name="Hesse C."/>
            <person name="Kuske C.R."/>
            <person name="Desiro A."/>
            <person name="Benucci G.M."/>
            <person name="Bonito G."/>
            <person name="Stajich J.E."/>
            <person name="Dunlap C."/>
            <person name="Arnold A.E."/>
            <person name="Porras-Alfaro A."/>
        </authorList>
    </citation>
    <scope>NUCLEOTIDE SEQUENCE [LARGE SCALE GENOMIC DNA]</scope>
    <source>
        <strain evidence="7 8">AZ0501</strain>
    </source>
</reference>
<dbReference type="PROSITE" id="PS51194">
    <property type="entry name" value="HELICASE_CTER"/>
    <property type="match status" value="1"/>
</dbReference>
<evidence type="ECO:0000256" key="2">
    <source>
        <dbReference type="ARBA" id="ARBA00022801"/>
    </source>
</evidence>
<comment type="caution">
    <text evidence="7">The sequence shown here is derived from an EMBL/GenBank/DDBJ whole genome shotgun (WGS) entry which is preliminary data.</text>
</comment>
<dbReference type="Proteomes" id="UP000242875">
    <property type="component" value="Unassembled WGS sequence"/>
</dbReference>
<evidence type="ECO:0000259" key="6">
    <source>
        <dbReference type="PROSITE" id="PS51194"/>
    </source>
</evidence>
<dbReference type="SUPFAM" id="SSF52540">
    <property type="entry name" value="P-loop containing nucleoside triphosphate hydrolases"/>
    <property type="match status" value="2"/>
</dbReference>
<proteinExistence type="predicted"/>
<feature type="compositionally biased region" description="Basic and acidic residues" evidence="4">
    <location>
        <begin position="460"/>
        <end position="472"/>
    </location>
</feature>
<dbReference type="CDD" id="cd18008">
    <property type="entry name" value="DEXDc_SHPRH-like"/>
    <property type="match status" value="1"/>
</dbReference>
<feature type="region of interest" description="Disordered" evidence="4">
    <location>
        <begin position="63"/>
        <end position="82"/>
    </location>
</feature>
<dbReference type="PANTHER" id="PTHR45626:SF14">
    <property type="entry name" value="ATP-DEPENDENT DNA HELICASE (EUROFUNG)"/>
    <property type="match status" value="1"/>
</dbReference>
<evidence type="ECO:0000313" key="8">
    <source>
        <dbReference type="Proteomes" id="UP000242875"/>
    </source>
</evidence>
<feature type="region of interest" description="Disordered" evidence="4">
    <location>
        <begin position="1"/>
        <end position="32"/>
    </location>
</feature>
<dbReference type="InterPro" id="IPR014001">
    <property type="entry name" value="Helicase_ATP-bd"/>
</dbReference>
<evidence type="ECO:0000256" key="3">
    <source>
        <dbReference type="ARBA" id="ARBA00022840"/>
    </source>
</evidence>
<feature type="region of interest" description="Disordered" evidence="4">
    <location>
        <begin position="456"/>
        <end position="475"/>
    </location>
</feature>
<dbReference type="InterPro" id="IPR038718">
    <property type="entry name" value="SNF2-like_sf"/>
</dbReference>
<accession>A0A261XU46</accession>
<dbReference type="AlphaFoldDB" id="A0A261XU46"/>
<dbReference type="SMART" id="SM00487">
    <property type="entry name" value="DEXDc"/>
    <property type="match status" value="1"/>
</dbReference>
<dbReference type="GO" id="GO:0008094">
    <property type="term" value="F:ATP-dependent activity, acting on DNA"/>
    <property type="evidence" value="ECO:0007669"/>
    <property type="project" value="TreeGrafter"/>
</dbReference>
<dbReference type="InterPro" id="IPR049730">
    <property type="entry name" value="SNF2/RAD54-like_C"/>
</dbReference>
<protein>
    <submittedName>
        <fullName evidence="7">Uncharacterized protein</fullName>
    </submittedName>
</protein>
<dbReference type="Gene3D" id="3.40.50.10810">
    <property type="entry name" value="Tandem AAA-ATPase domain"/>
    <property type="match status" value="1"/>
</dbReference>
<dbReference type="GO" id="GO:0005524">
    <property type="term" value="F:ATP binding"/>
    <property type="evidence" value="ECO:0007669"/>
    <property type="project" value="UniProtKB-KW"/>
</dbReference>
<evidence type="ECO:0000259" key="5">
    <source>
        <dbReference type="PROSITE" id="PS51192"/>
    </source>
</evidence>
<gene>
    <name evidence="7" type="ORF">BZG36_05040</name>
</gene>
<name>A0A261XU46_9FUNG</name>
<dbReference type="InterPro" id="IPR000330">
    <property type="entry name" value="SNF2_N"/>
</dbReference>
<dbReference type="SMART" id="SM00490">
    <property type="entry name" value="HELICc"/>
    <property type="match status" value="1"/>
</dbReference>
<dbReference type="Gene3D" id="3.40.50.300">
    <property type="entry name" value="P-loop containing nucleotide triphosphate hydrolases"/>
    <property type="match status" value="1"/>
</dbReference>
<dbReference type="GO" id="GO:0016787">
    <property type="term" value="F:hydrolase activity"/>
    <property type="evidence" value="ECO:0007669"/>
    <property type="project" value="UniProtKB-KW"/>
</dbReference>
<dbReference type="InterPro" id="IPR027417">
    <property type="entry name" value="P-loop_NTPase"/>
</dbReference>
<keyword evidence="3" id="KW-0067">ATP-binding</keyword>
<dbReference type="GO" id="GO:0005634">
    <property type="term" value="C:nucleus"/>
    <property type="evidence" value="ECO:0007669"/>
    <property type="project" value="TreeGrafter"/>
</dbReference>
<feature type="compositionally biased region" description="Polar residues" evidence="4">
    <location>
        <begin position="15"/>
        <end position="32"/>
    </location>
</feature>
<sequence length="705" mass="80213">MSNSKGAKSLFMPSHKSSQLRQTTGNRFMNQSPLADVGASKISRELDGELGHVRVYVPKSSVWGKHRSKKEQDSSDEEEEGKLVKVPVKNEQDRAFTPSKLIAASSLLGNNCLSAMTLTNDDDVQKYARKAPKELTCKLLPHQEHGYGWMCMREEKDSGGILADMGLGKTIQAMALILARSMDKVDLENLPKRQSKATLIVCPLAVLTQWEAEFGDKTNGKSNVLVYHGPNTPTDPRVLEDYDIVITTYDIIRREWSDSKTKLKPTFAVNFWRIILDEAHTIKNRDTKGSLACADLKSLYRWCLTGTPNHVEELYPLFRFIRLKQYVEYAAFKTLIVNNVKKQMLDLAFERLRAALEEVMLRRRKTTIVNGKPLLQLPERRVRLVELSFTKEERAFYDALEERTDRTFRRIMKEDDSALKYATMLVLLLRMRQACCHPALVQKTLDNDSDAINIALGSREGSEDTSREKSSDDGMDMDSMLGMLTNLEIEQKPGIRKNGVLFTENRCWIIPKMFTAAGAKNCLLREQVKTLIPYHLLTAREGEEGLARFTSFLDLIEAPLRAKGYNYVRYDGKMSRKRKEDALQHLRADPEVTVILMSLKCGSLGLNMTAANHVILMDVWWNPAVEDQAIDRAHRIGQEKVVMVHKLTIDDTVEERIVKMQEAKRQVAENALGDKMSTSKKLTMADMIALFRQPKSTLYRKRAEG</sequence>
<feature type="domain" description="Helicase C-terminal" evidence="6">
    <location>
        <begin position="518"/>
        <end position="688"/>
    </location>
</feature>
<evidence type="ECO:0000313" key="7">
    <source>
        <dbReference type="EMBL" id="OZJ01886.1"/>
    </source>
</evidence>
<dbReference type="Pfam" id="PF00271">
    <property type="entry name" value="Helicase_C"/>
    <property type="match status" value="1"/>
</dbReference>
<keyword evidence="8" id="KW-1185">Reference proteome</keyword>